<dbReference type="InterPro" id="IPR012338">
    <property type="entry name" value="Beta-lactam/transpept-like"/>
</dbReference>
<dbReference type="Pfam" id="PF00905">
    <property type="entry name" value="Transpeptidase"/>
    <property type="match status" value="1"/>
</dbReference>
<feature type="domain" description="Penicillin-binding protein dimerisation" evidence="13">
    <location>
        <begin position="193"/>
        <end position="354"/>
    </location>
</feature>
<protein>
    <recommendedName>
        <fullName evidence="4 9">Beta-lactamase</fullName>
        <ecNumber evidence="4 9">3.5.2.6</ecNumber>
    </recommendedName>
</protein>
<dbReference type="EC" id="3.5.2.6" evidence="4 9"/>
<evidence type="ECO:0000256" key="2">
    <source>
        <dbReference type="ARBA" id="ARBA00007171"/>
    </source>
</evidence>
<dbReference type="Gene3D" id="3.40.710.10">
    <property type="entry name" value="DD-peptidase/beta-lactamase superfamily"/>
    <property type="match status" value="1"/>
</dbReference>
<comment type="similarity">
    <text evidence="2">Belongs to the transpeptidase family.</text>
</comment>
<evidence type="ECO:0000256" key="11">
    <source>
        <dbReference type="SAM" id="Phobius"/>
    </source>
</evidence>
<evidence type="ECO:0000256" key="3">
    <source>
        <dbReference type="ARBA" id="ARBA00007898"/>
    </source>
</evidence>
<dbReference type="InterPro" id="IPR050515">
    <property type="entry name" value="Beta-lactam/transpept"/>
</dbReference>
<dbReference type="RefSeq" id="WP_192864510.1">
    <property type="nucleotide sequence ID" value="NZ_JADAQT010000106.1"/>
</dbReference>
<keyword evidence="5" id="KW-0732">Signal</keyword>
<evidence type="ECO:0000256" key="6">
    <source>
        <dbReference type="ARBA" id="ARBA00022801"/>
    </source>
</evidence>
<feature type="region of interest" description="Disordered" evidence="10">
    <location>
        <begin position="1"/>
        <end position="27"/>
    </location>
</feature>
<comment type="caution">
    <text evidence="14">The sequence shown here is derived from an EMBL/GenBank/DDBJ whole genome shotgun (WGS) entry which is preliminary data.</text>
</comment>
<dbReference type="Gene3D" id="3.90.1310.10">
    <property type="entry name" value="Penicillin-binding protein 2a (Domain 2)"/>
    <property type="match status" value="1"/>
</dbReference>
<evidence type="ECO:0000256" key="5">
    <source>
        <dbReference type="ARBA" id="ARBA00022729"/>
    </source>
</evidence>
<feature type="transmembrane region" description="Helical" evidence="11">
    <location>
        <begin position="35"/>
        <end position="57"/>
    </location>
</feature>
<evidence type="ECO:0000256" key="7">
    <source>
        <dbReference type="ARBA" id="ARBA00023136"/>
    </source>
</evidence>
<comment type="catalytic activity">
    <reaction evidence="9">
        <text>a beta-lactam + H2O = a substituted beta-amino acid</text>
        <dbReference type="Rhea" id="RHEA:20401"/>
        <dbReference type="ChEBI" id="CHEBI:15377"/>
        <dbReference type="ChEBI" id="CHEBI:35627"/>
        <dbReference type="ChEBI" id="CHEBI:140347"/>
        <dbReference type="EC" id="3.5.2.6"/>
    </reaction>
</comment>
<gene>
    <name evidence="14" type="ORF">IHE71_19945</name>
</gene>
<evidence type="ECO:0000256" key="4">
    <source>
        <dbReference type="ARBA" id="ARBA00012865"/>
    </source>
</evidence>
<evidence type="ECO:0000256" key="1">
    <source>
        <dbReference type="ARBA" id="ARBA00004370"/>
    </source>
</evidence>
<feature type="compositionally biased region" description="Pro residues" evidence="10">
    <location>
        <begin position="1"/>
        <end position="10"/>
    </location>
</feature>
<dbReference type="SUPFAM" id="SSF56601">
    <property type="entry name" value="beta-lactamase/transpeptidase-like"/>
    <property type="match status" value="1"/>
</dbReference>
<name>A0ABR9N2U2_9MICO</name>
<dbReference type="EMBL" id="JADAQT010000106">
    <property type="protein sequence ID" value="MBE1877967.1"/>
    <property type="molecule type" value="Genomic_DNA"/>
</dbReference>
<dbReference type="SUPFAM" id="SSF56519">
    <property type="entry name" value="Penicillin binding protein dimerisation domain"/>
    <property type="match status" value="1"/>
</dbReference>
<keyword evidence="7 11" id="KW-0472">Membrane</keyword>
<dbReference type="InterPro" id="IPR002137">
    <property type="entry name" value="Beta-lactam_class-D_AS"/>
</dbReference>
<feature type="compositionally biased region" description="Low complexity" evidence="10">
    <location>
        <begin position="11"/>
        <end position="27"/>
    </location>
</feature>
<keyword evidence="6 9" id="KW-0378">Hydrolase</keyword>
<keyword evidence="15" id="KW-1185">Reference proteome</keyword>
<organism evidence="14 15">
    <name type="scientific">Myceligenerans pegani</name>
    <dbReference type="NCBI Taxonomy" id="2776917"/>
    <lineage>
        <taxon>Bacteria</taxon>
        <taxon>Bacillati</taxon>
        <taxon>Actinomycetota</taxon>
        <taxon>Actinomycetes</taxon>
        <taxon>Micrococcales</taxon>
        <taxon>Promicromonosporaceae</taxon>
        <taxon>Myceligenerans</taxon>
    </lineage>
</organism>
<dbReference type="Proteomes" id="UP000625527">
    <property type="component" value="Unassembled WGS sequence"/>
</dbReference>
<keyword evidence="11" id="KW-0812">Transmembrane</keyword>
<dbReference type="InterPro" id="IPR001460">
    <property type="entry name" value="PCN-bd_Tpept"/>
</dbReference>
<dbReference type="InterPro" id="IPR036138">
    <property type="entry name" value="PBP_dimer_sf"/>
</dbReference>
<accession>A0ABR9N2U2</accession>
<evidence type="ECO:0000256" key="8">
    <source>
        <dbReference type="ARBA" id="ARBA00023251"/>
    </source>
</evidence>
<evidence type="ECO:0000313" key="15">
    <source>
        <dbReference type="Proteomes" id="UP000625527"/>
    </source>
</evidence>
<dbReference type="PROSITE" id="PS00337">
    <property type="entry name" value="BETA_LACTAMASE_D"/>
    <property type="match status" value="1"/>
</dbReference>
<evidence type="ECO:0000259" key="12">
    <source>
        <dbReference type="Pfam" id="PF00905"/>
    </source>
</evidence>
<dbReference type="PANTHER" id="PTHR30627">
    <property type="entry name" value="PEPTIDOGLYCAN D,D-TRANSPEPTIDASE"/>
    <property type="match status" value="1"/>
</dbReference>
<evidence type="ECO:0000256" key="9">
    <source>
        <dbReference type="RuleBase" id="RU361140"/>
    </source>
</evidence>
<comment type="subcellular location">
    <subcellularLocation>
        <location evidence="1">Membrane</location>
    </subcellularLocation>
</comment>
<keyword evidence="11" id="KW-1133">Transmembrane helix</keyword>
<dbReference type="InterPro" id="IPR005311">
    <property type="entry name" value="PBP_dimer"/>
</dbReference>
<evidence type="ECO:0000313" key="14">
    <source>
        <dbReference type="EMBL" id="MBE1877967.1"/>
    </source>
</evidence>
<keyword evidence="8 9" id="KW-0046">Antibiotic resistance</keyword>
<feature type="domain" description="Penicillin-binding protein transpeptidase" evidence="12">
    <location>
        <begin position="402"/>
        <end position="676"/>
    </location>
</feature>
<evidence type="ECO:0000259" key="13">
    <source>
        <dbReference type="Pfam" id="PF03717"/>
    </source>
</evidence>
<reference evidence="14 15" key="1">
    <citation type="submission" date="2020-10" db="EMBL/GenBank/DDBJ databases">
        <title>Myceligenerans pegani sp. nov., an endophytic actinomycete isolated from Peganum harmala L. in Xinjiang, China.</title>
        <authorList>
            <person name="Xin L."/>
        </authorList>
    </citation>
    <scope>NUCLEOTIDE SEQUENCE [LARGE SCALE GENOMIC DNA]</scope>
    <source>
        <strain evidence="14 15">TRM65318</strain>
    </source>
</reference>
<dbReference type="Pfam" id="PF03717">
    <property type="entry name" value="PBP_dimer"/>
    <property type="match status" value="1"/>
</dbReference>
<comment type="similarity">
    <text evidence="3 9">Belongs to the class-D beta-lactamase family.</text>
</comment>
<dbReference type="PANTHER" id="PTHR30627:SF24">
    <property type="entry name" value="PENICILLIN-BINDING PROTEIN 4B"/>
    <property type="match status" value="1"/>
</dbReference>
<sequence>MQPEPGPNFPPQTEQVPPAAVPPAAGAPRRRRTGAVLGIVAVVAVAVAGAALGWFLLREPPIPPHEPVAEELGTALGSGDLADFPVTTETSVVPEEQYEAVFAGLVESVDEYQVSLAETTPVEEADDGTASFTATYAWSWPFSEDDVWEYTTDVEFTYSGPDGREPGEWRAAWTPAILAPELESGERLAVERIEPRRADIVGAGGETIVTERDVLTVGVDKSRVAASEWTATAQTLADLLDFGDEARADLVARTESSGDKAFVQAIVIRVSDPDYDRQALEETPGVLLIPGTRALAPTAEFARPILGTTGEATAEIIEESEGRVEAGDIVGVSGLQAVYDEQLAGTPGIHVTAAKADSDDEPRELWANEGKDGEPLELTLDVAMQQHAEQVLAEAGEDSPSAIVAVDATTGGVLAAASGEGSQGYNTAMLGQYPPGSTFKIASALGMLRNGLTPDSTVSCPEQIVVGKEFDNVDGYPASALGDVPFRTAFAHSCNTAMVGQHELVSQQDLHDAAASLGLGLEASRLGAAGYLGEVPADDISEADHAASFIGQARVLASPLAMATVAASVAAGHTVSPMLVVSDETEGAEVPSSTLRENEAATLRELMGGVVQEGSAREALAGVSGVVGAKTGSAEGNDGRTNVWMVAIKGDIGVAVFVEDGDFGSTTAGPIMRAFLTGS</sequence>
<evidence type="ECO:0000256" key="10">
    <source>
        <dbReference type="SAM" id="MobiDB-lite"/>
    </source>
</evidence>
<proteinExistence type="inferred from homology"/>